<dbReference type="GO" id="GO:0061513">
    <property type="term" value="F:glucose 6-phosphate:phosphate antiporter activity"/>
    <property type="evidence" value="ECO:0007669"/>
    <property type="project" value="TreeGrafter"/>
</dbReference>
<name>A0AA88YPJ5_PINIB</name>
<protein>
    <recommendedName>
        <fullName evidence="7">Major facilitator superfamily (MFS) profile domain-containing protein</fullName>
    </recommendedName>
</protein>
<feature type="transmembrane region" description="Helical" evidence="6">
    <location>
        <begin position="307"/>
        <end position="327"/>
    </location>
</feature>
<feature type="domain" description="Major facilitator superfamily (MFS) profile" evidence="7">
    <location>
        <begin position="1"/>
        <end position="391"/>
    </location>
</feature>
<dbReference type="AlphaFoldDB" id="A0AA88YPJ5"/>
<dbReference type="PANTHER" id="PTHR43826">
    <property type="entry name" value="GLUCOSE-6-PHOSPHATE EXCHANGER SLC37A4"/>
    <property type="match status" value="1"/>
</dbReference>
<feature type="transmembrane region" description="Helical" evidence="6">
    <location>
        <begin position="135"/>
        <end position="158"/>
    </location>
</feature>
<organism evidence="8 9">
    <name type="scientific">Pinctada imbricata</name>
    <name type="common">Atlantic pearl-oyster</name>
    <name type="synonym">Pinctada martensii</name>
    <dbReference type="NCBI Taxonomy" id="66713"/>
    <lineage>
        <taxon>Eukaryota</taxon>
        <taxon>Metazoa</taxon>
        <taxon>Spiralia</taxon>
        <taxon>Lophotrochozoa</taxon>
        <taxon>Mollusca</taxon>
        <taxon>Bivalvia</taxon>
        <taxon>Autobranchia</taxon>
        <taxon>Pteriomorphia</taxon>
        <taxon>Pterioida</taxon>
        <taxon>Pterioidea</taxon>
        <taxon>Pteriidae</taxon>
        <taxon>Pinctada</taxon>
    </lineage>
</organism>
<dbReference type="GO" id="GO:0005789">
    <property type="term" value="C:endoplasmic reticulum membrane"/>
    <property type="evidence" value="ECO:0007669"/>
    <property type="project" value="TreeGrafter"/>
</dbReference>
<feature type="transmembrane region" description="Helical" evidence="6">
    <location>
        <begin position="104"/>
        <end position="129"/>
    </location>
</feature>
<feature type="transmembrane region" description="Helical" evidence="6">
    <location>
        <begin position="54"/>
        <end position="83"/>
    </location>
</feature>
<feature type="transmembrane region" description="Helical" evidence="6">
    <location>
        <begin position="366"/>
        <end position="386"/>
    </location>
</feature>
<evidence type="ECO:0000256" key="1">
    <source>
        <dbReference type="ARBA" id="ARBA00004127"/>
    </source>
</evidence>
<dbReference type="PIRSF" id="PIRSF002808">
    <property type="entry name" value="Hexose_phosphate_transp"/>
    <property type="match status" value="1"/>
</dbReference>
<dbReference type="PROSITE" id="PS50850">
    <property type="entry name" value="MFS"/>
    <property type="match status" value="1"/>
</dbReference>
<sequence length="405" mass="44194">MREDRGSSLSAGVLVRLLFVCLITSSQTLAYTISKFTFGILVDFLSPRLLLSAGLILSGASAFCFAGADSLLFMCGWWTVNGLSQGAGWPSIAVILKHWCPAKYFGTVWSIMSTSMNLAGTIGPIATAFLVKATGWRICLQLAGMVSVLVGFITLVLVKNKPENKIREEKNTKAEEKKTDKSKTEENLTRKDLIFIPGYLGVCICYLVTALVQHGVLQWSQLYLIQERGQMLLTGSTFLSSVDIGGIVGSFAAGFLSDYMISKNTSVPRYIVRRTLILYFLTFLSIVVFVFSISVKENSYQVVIGSLGFAIGIGTYGPISMFGVVAMEIAPEKMAGTSHAIAATFSNVGIMAAGLPLSYVAKLYDLQTAFLVQGTLLVTIVTYLLIRTKRDLTSYNTKSKHWLLF</sequence>
<dbReference type="EMBL" id="VSWD01000005">
    <property type="protein sequence ID" value="KAK3101316.1"/>
    <property type="molecule type" value="Genomic_DNA"/>
</dbReference>
<dbReference type="SUPFAM" id="SSF103473">
    <property type="entry name" value="MFS general substrate transporter"/>
    <property type="match status" value="1"/>
</dbReference>
<dbReference type="InterPro" id="IPR000849">
    <property type="entry name" value="Sugar_P_transporter"/>
</dbReference>
<comment type="subcellular location">
    <subcellularLocation>
        <location evidence="1">Endomembrane system</location>
        <topology evidence="1">Multi-pass membrane protein</topology>
    </subcellularLocation>
</comment>
<feature type="transmembrane region" description="Helical" evidence="6">
    <location>
        <begin position="276"/>
        <end position="295"/>
    </location>
</feature>
<keyword evidence="5 6" id="KW-0472">Membrane</keyword>
<dbReference type="Pfam" id="PF07690">
    <property type="entry name" value="MFS_1"/>
    <property type="match status" value="1"/>
</dbReference>
<evidence type="ECO:0000259" key="7">
    <source>
        <dbReference type="PROSITE" id="PS50850"/>
    </source>
</evidence>
<evidence type="ECO:0000313" key="8">
    <source>
        <dbReference type="EMBL" id="KAK3101316.1"/>
    </source>
</evidence>
<reference evidence="8" key="1">
    <citation type="submission" date="2019-08" db="EMBL/GenBank/DDBJ databases">
        <title>The improved chromosome-level genome for the pearl oyster Pinctada fucata martensii using PacBio sequencing and Hi-C.</title>
        <authorList>
            <person name="Zheng Z."/>
        </authorList>
    </citation>
    <scope>NUCLEOTIDE SEQUENCE</scope>
    <source>
        <strain evidence="8">ZZ-2019</strain>
        <tissue evidence="8">Adductor muscle</tissue>
    </source>
</reference>
<feature type="transmembrane region" description="Helical" evidence="6">
    <location>
        <begin position="339"/>
        <end position="360"/>
    </location>
</feature>
<dbReference type="Proteomes" id="UP001186944">
    <property type="component" value="Unassembled WGS sequence"/>
</dbReference>
<keyword evidence="3 6" id="KW-0812">Transmembrane</keyword>
<evidence type="ECO:0000256" key="3">
    <source>
        <dbReference type="ARBA" id="ARBA00022692"/>
    </source>
</evidence>
<dbReference type="InterPro" id="IPR011701">
    <property type="entry name" value="MFS"/>
</dbReference>
<dbReference type="GO" id="GO:0035435">
    <property type="term" value="P:phosphate ion transmembrane transport"/>
    <property type="evidence" value="ECO:0007669"/>
    <property type="project" value="TreeGrafter"/>
</dbReference>
<evidence type="ECO:0000256" key="4">
    <source>
        <dbReference type="ARBA" id="ARBA00022989"/>
    </source>
</evidence>
<dbReference type="InterPro" id="IPR051337">
    <property type="entry name" value="OPA_Antiporter"/>
</dbReference>
<evidence type="ECO:0000313" key="9">
    <source>
        <dbReference type="Proteomes" id="UP001186944"/>
    </source>
</evidence>
<dbReference type="InterPro" id="IPR036259">
    <property type="entry name" value="MFS_trans_sf"/>
</dbReference>
<evidence type="ECO:0000256" key="6">
    <source>
        <dbReference type="SAM" id="Phobius"/>
    </source>
</evidence>
<keyword evidence="4 6" id="KW-1133">Transmembrane helix</keyword>
<keyword evidence="9" id="KW-1185">Reference proteome</keyword>
<feature type="transmembrane region" description="Helical" evidence="6">
    <location>
        <begin position="232"/>
        <end position="256"/>
    </location>
</feature>
<feature type="transmembrane region" description="Helical" evidence="6">
    <location>
        <begin position="193"/>
        <end position="212"/>
    </location>
</feature>
<evidence type="ECO:0000256" key="2">
    <source>
        <dbReference type="ARBA" id="ARBA00009598"/>
    </source>
</evidence>
<evidence type="ECO:0000256" key="5">
    <source>
        <dbReference type="ARBA" id="ARBA00023136"/>
    </source>
</evidence>
<dbReference type="Gene3D" id="1.20.1250.20">
    <property type="entry name" value="MFS general substrate transporter like domains"/>
    <property type="match status" value="2"/>
</dbReference>
<gene>
    <name evidence="8" type="ORF">FSP39_002650</name>
</gene>
<accession>A0AA88YPJ5</accession>
<proteinExistence type="inferred from homology"/>
<dbReference type="InterPro" id="IPR020846">
    <property type="entry name" value="MFS_dom"/>
</dbReference>
<comment type="caution">
    <text evidence="8">The sequence shown here is derived from an EMBL/GenBank/DDBJ whole genome shotgun (WGS) entry which is preliminary data.</text>
</comment>
<dbReference type="PANTHER" id="PTHR43826:SF3">
    <property type="entry name" value="GLUCOSE-6-PHOSPHATE EXCHANGER SLC37A4"/>
    <property type="match status" value="1"/>
</dbReference>
<comment type="similarity">
    <text evidence="2">Belongs to the major facilitator superfamily. Organophosphate:Pi antiporter (OPA) (TC 2.A.1.4) family.</text>
</comment>